<dbReference type="InterPro" id="IPR036028">
    <property type="entry name" value="SH3-like_dom_sf"/>
</dbReference>
<evidence type="ECO:0000313" key="3">
    <source>
        <dbReference type="Proteomes" id="UP001175211"/>
    </source>
</evidence>
<dbReference type="SUPFAM" id="SSF50044">
    <property type="entry name" value="SH3-domain"/>
    <property type="match status" value="1"/>
</dbReference>
<proteinExistence type="predicted"/>
<protein>
    <recommendedName>
        <fullName evidence="4">SH3 domain-containing protein</fullName>
    </recommendedName>
</protein>
<dbReference type="Proteomes" id="UP001175211">
    <property type="component" value="Unassembled WGS sequence"/>
</dbReference>
<evidence type="ECO:0000313" key="2">
    <source>
        <dbReference type="EMBL" id="KAK0462074.1"/>
    </source>
</evidence>
<evidence type="ECO:0000256" key="1">
    <source>
        <dbReference type="SAM" id="MobiDB-lite"/>
    </source>
</evidence>
<reference evidence="2" key="1">
    <citation type="submission" date="2023-06" db="EMBL/GenBank/DDBJ databases">
        <authorList>
            <consortium name="Lawrence Berkeley National Laboratory"/>
            <person name="Ahrendt S."/>
            <person name="Sahu N."/>
            <person name="Indic B."/>
            <person name="Wong-Bajracharya J."/>
            <person name="Merenyi Z."/>
            <person name="Ke H.-M."/>
            <person name="Monk M."/>
            <person name="Kocsube S."/>
            <person name="Drula E."/>
            <person name="Lipzen A."/>
            <person name="Balint B."/>
            <person name="Henrissat B."/>
            <person name="Andreopoulos B."/>
            <person name="Martin F.M."/>
            <person name="Harder C.B."/>
            <person name="Rigling D."/>
            <person name="Ford K.L."/>
            <person name="Foster G.D."/>
            <person name="Pangilinan J."/>
            <person name="Papanicolaou A."/>
            <person name="Barry K."/>
            <person name="LaButti K."/>
            <person name="Viragh M."/>
            <person name="Koriabine M."/>
            <person name="Yan M."/>
            <person name="Riley R."/>
            <person name="Champramary S."/>
            <person name="Plett K.L."/>
            <person name="Tsai I.J."/>
            <person name="Slot J."/>
            <person name="Sipos G."/>
            <person name="Plett J."/>
            <person name="Nagy L.G."/>
            <person name="Grigoriev I.V."/>
        </authorList>
    </citation>
    <scope>NUCLEOTIDE SEQUENCE</scope>
    <source>
        <strain evidence="2">CCBAS 213</strain>
    </source>
</reference>
<evidence type="ECO:0008006" key="4">
    <source>
        <dbReference type="Google" id="ProtNLM"/>
    </source>
</evidence>
<feature type="region of interest" description="Disordered" evidence="1">
    <location>
        <begin position="1"/>
        <end position="55"/>
    </location>
</feature>
<keyword evidence="3" id="KW-1185">Reference proteome</keyword>
<gene>
    <name evidence="2" type="ORF">EV420DRAFT_1266275</name>
</gene>
<dbReference type="RefSeq" id="XP_060333812.1">
    <property type="nucleotide sequence ID" value="XM_060467319.1"/>
</dbReference>
<organism evidence="2 3">
    <name type="scientific">Armillaria tabescens</name>
    <name type="common">Ringless honey mushroom</name>
    <name type="synonym">Agaricus tabescens</name>
    <dbReference type="NCBI Taxonomy" id="1929756"/>
    <lineage>
        <taxon>Eukaryota</taxon>
        <taxon>Fungi</taxon>
        <taxon>Dikarya</taxon>
        <taxon>Basidiomycota</taxon>
        <taxon>Agaricomycotina</taxon>
        <taxon>Agaricomycetes</taxon>
        <taxon>Agaricomycetidae</taxon>
        <taxon>Agaricales</taxon>
        <taxon>Marasmiineae</taxon>
        <taxon>Physalacriaceae</taxon>
        <taxon>Desarmillaria</taxon>
    </lineage>
</organism>
<comment type="caution">
    <text evidence="2">The sequence shown here is derived from an EMBL/GenBank/DDBJ whole genome shotgun (WGS) entry which is preliminary data.</text>
</comment>
<accession>A0AA39TS91</accession>
<dbReference type="GeneID" id="85350867"/>
<dbReference type="AlphaFoldDB" id="A0AA39TS91"/>
<sequence>MSTRPSVFVFPSPPKDTSSETTPKRDSGVLGTSSEANPFIGPSVSPDHPPAPVPFSDVEVIRRPFDPTLHDELSVSEGDRVHVVKVFDDGWALVQKIPADSLSGKGKQVLPQAGLVPIDCFRESWQPLPSFLADKGVGGYSETGVAL</sequence>
<name>A0AA39TS91_ARMTA</name>
<dbReference type="EMBL" id="JAUEPS010000010">
    <property type="protein sequence ID" value="KAK0462074.1"/>
    <property type="molecule type" value="Genomic_DNA"/>
</dbReference>
<dbReference type="Gene3D" id="2.30.30.40">
    <property type="entry name" value="SH3 Domains"/>
    <property type="match status" value="1"/>
</dbReference>